<evidence type="ECO:0000256" key="1">
    <source>
        <dbReference type="ARBA" id="ARBA00022737"/>
    </source>
</evidence>
<dbReference type="Proteomes" id="UP001324380">
    <property type="component" value="Chromosome"/>
</dbReference>
<dbReference type="InterPro" id="IPR011042">
    <property type="entry name" value="6-blade_b-propeller_TolB-like"/>
</dbReference>
<protein>
    <recommendedName>
        <fullName evidence="4">NHL repeat-containing protein</fullName>
    </recommendedName>
</protein>
<dbReference type="RefSeq" id="WP_321563535.1">
    <property type="nucleotide sequence ID" value="NZ_CP139558.1"/>
</dbReference>
<dbReference type="PROSITE" id="PS51257">
    <property type="entry name" value="PROKAR_LIPOPROTEIN"/>
    <property type="match status" value="1"/>
</dbReference>
<organism evidence="2 3">
    <name type="scientific">Mucilaginibacter sabulilitoris</name>
    <dbReference type="NCBI Taxonomy" id="1173583"/>
    <lineage>
        <taxon>Bacteria</taxon>
        <taxon>Pseudomonadati</taxon>
        <taxon>Bacteroidota</taxon>
        <taxon>Sphingobacteriia</taxon>
        <taxon>Sphingobacteriales</taxon>
        <taxon>Sphingobacteriaceae</taxon>
        <taxon>Mucilaginibacter</taxon>
    </lineage>
</organism>
<evidence type="ECO:0000313" key="2">
    <source>
        <dbReference type="EMBL" id="WPU94414.1"/>
    </source>
</evidence>
<accession>A0ABZ0TRM0</accession>
<sequence>MKTNSNPVLLLGVSIILFIAACKKNTEAPSTVSDIDKLGVMSATAAAKAHASLTVVTFAGHINSFGYADGTGSTAFFNYPAGIDLMDDGTLYVADSYNNKIRKITPGNVVSTIPIPNASDGASLVYPRSVRVSKDGSINIISDGRHNILILKPGGALSTPAVSLRQGEFSGVTSLEHDPYSDILWMSTNASFRKFLPDNAGNIGINPYYVPVDSLKYLPNPYTSYYIMALYCGYNGIKYLAMDGKHIYKYTPSGLFTEIYKDLKFNGITSIIASKDSRVLYIADQGAIKSIVNGKLQFLVGPNNKYPFGRDGVGSQAGVYAQSLALSKDESTIYFSDNSCIRKLYLR</sequence>
<dbReference type="EMBL" id="CP139558">
    <property type="protein sequence ID" value="WPU94414.1"/>
    <property type="molecule type" value="Genomic_DNA"/>
</dbReference>
<name>A0ABZ0TRM0_9SPHI</name>
<keyword evidence="3" id="KW-1185">Reference proteome</keyword>
<dbReference type="InterPro" id="IPR001258">
    <property type="entry name" value="NHL_repeat"/>
</dbReference>
<dbReference type="SUPFAM" id="SSF101898">
    <property type="entry name" value="NHL repeat"/>
    <property type="match status" value="1"/>
</dbReference>
<dbReference type="Gene3D" id="2.120.10.30">
    <property type="entry name" value="TolB, C-terminal domain"/>
    <property type="match status" value="1"/>
</dbReference>
<evidence type="ECO:0008006" key="4">
    <source>
        <dbReference type="Google" id="ProtNLM"/>
    </source>
</evidence>
<evidence type="ECO:0000313" key="3">
    <source>
        <dbReference type="Proteomes" id="UP001324380"/>
    </source>
</evidence>
<proteinExistence type="predicted"/>
<dbReference type="Pfam" id="PF01436">
    <property type="entry name" value="NHL"/>
    <property type="match status" value="1"/>
</dbReference>
<keyword evidence="1" id="KW-0677">Repeat</keyword>
<reference evidence="2 3" key="1">
    <citation type="submission" date="2023-11" db="EMBL/GenBank/DDBJ databases">
        <title>Analysis of the Genomes of Mucilaginibacter gossypii cycad 4 and M. sabulilitoris SNA2: microbes with the potential for plant growth promotion.</title>
        <authorList>
            <person name="Hirsch A.M."/>
            <person name="Humm E."/>
            <person name="Rubbi M."/>
            <person name="Del Vecchio G."/>
            <person name="Ha S.M."/>
            <person name="Pellegrini M."/>
            <person name="Gunsalus R.P."/>
        </authorList>
    </citation>
    <scope>NUCLEOTIDE SEQUENCE [LARGE SCALE GENOMIC DNA]</scope>
    <source>
        <strain evidence="2 3">SNA2</strain>
    </source>
</reference>
<gene>
    <name evidence="2" type="ORF">SNE25_02620</name>
</gene>